<dbReference type="Pfam" id="PF03807">
    <property type="entry name" value="F420_oxidored"/>
    <property type="match status" value="1"/>
</dbReference>
<dbReference type="InterPro" id="IPR036291">
    <property type="entry name" value="NAD(P)-bd_dom_sf"/>
</dbReference>
<accession>D1BAW1</accession>
<dbReference type="Gene3D" id="3.40.50.720">
    <property type="entry name" value="NAD(P)-binding Rossmann-like Domain"/>
    <property type="match status" value="1"/>
</dbReference>
<evidence type="ECO:0000313" key="2">
    <source>
        <dbReference type="EMBL" id="ACZ22662.1"/>
    </source>
</evidence>
<evidence type="ECO:0000313" key="3">
    <source>
        <dbReference type="Proteomes" id="UP000000322"/>
    </source>
</evidence>
<proteinExistence type="predicted"/>
<dbReference type="OrthoDB" id="1523398at2"/>
<dbReference type="SUPFAM" id="SSF51735">
    <property type="entry name" value="NAD(P)-binding Rossmann-fold domains"/>
    <property type="match status" value="1"/>
</dbReference>
<reference evidence="2 3" key="1">
    <citation type="journal article" date="2009" name="Stand. Genomic Sci.">
        <title>Complete genome sequence of Sanguibacter keddieii type strain (ST-74).</title>
        <authorList>
            <person name="Ivanova N."/>
            <person name="Sikorski J."/>
            <person name="Sims D."/>
            <person name="Brettin T."/>
            <person name="Detter J.C."/>
            <person name="Han C."/>
            <person name="Lapidus A."/>
            <person name="Copeland A."/>
            <person name="Glavina Del Rio T."/>
            <person name="Nolan M."/>
            <person name="Chen F."/>
            <person name="Lucas S."/>
            <person name="Tice H."/>
            <person name="Cheng J.F."/>
            <person name="Bruce D."/>
            <person name="Goodwin L."/>
            <person name="Pitluck S."/>
            <person name="Pati A."/>
            <person name="Mavromatis K."/>
            <person name="Chen A."/>
            <person name="Palaniappan K."/>
            <person name="D'haeseleer P."/>
            <person name="Chain P."/>
            <person name="Bristow J."/>
            <person name="Eisen J.A."/>
            <person name="Markowitz V."/>
            <person name="Hugenholtz P."/>
            <person name="Goker M."/>
            <person name="Pukall R."/>
            <person name="Klenk H.P."/>
            <person name="Kyrpides N.C."/>
        </authorList>
    </citation>
    <scope>NUCLEOTIDE SEQUENCE [LARGE SCALE GENOMIC DNA]</scope>
    <source>
        <strain evidence="3">ATCC 51767 / DSM 10542 / NCFB 3025 / ST-74</strain>
    </source>
</reference>
<dbReference type="EMBL" id="CP001819">
    <property type="protein sequence ID" value="ACZ22662.1"/>
    <property type="molecule type" value="Genomic_DNA"/>
</dbReference>
<dbReference type="STRING" id="446469.Sked_27600"/>
<dbReference type="HOGENOM" id="CLU_076368_0_2_11"/>
<gene>
    <name evidence="2" type="ordered locus">Sked_27600</name>
</gene>
<evidence type="ECO:0000259" key="1">
    <source>
        <dbReference type="Pfam" id="PF03807"/>
    </source>
</evidence>
<name>D1BAW1_SANKS</name>
<organism evidence="2 3">
    <name type="scientific">Sanguibacter keddieii (strain ATCC 51767 / DSM 10542 / NCFB 3025 / ST-74)</name>
    <dbReference type="NCBI Taxonomy" id="446469"/>
    <lineage>
        <taxon>Bacteria</taxon>
        <taxon>Bacillati</taxon>
        <taxon>Actinomycetota</taxon>
        <taxon>Actinomycetes</taxon>
        <taxon>Micrococcales</taxon>
        <taxon>Sanguibacteraceae</taxon>
        <taxon>Sanguibacter</taxon>
    </lineage>
</organism>
<protein>
    <submittedName>
        <fullName evidence="2">Predicted dinucleotide-binding enzyme</fullName>
    </submittedName>
</protein>
<dbReference type="InterPro" id="IPR028939">
    <property type="entry name" value="P5C_Rdtase_cat_N"/>
</dbReference>
<dbReference type="KEGG" id="ske:Sked_27600"/>
<dbReference type="AlphaFoldDB" id="D1BAW1"/>
<sequence length="246" mass="24966">MKIAIIGAGAIGSTLAQRLAGAGHDVTIANSRAPETVDAAALSTGARAAWAADVTAGAEVVVVSVSLVQVPDVAAVVRSAPSDAVVVDTSNYYPQRDGVLPGFEDGDVESLWVQTRYGRPVAKAWNSVLAASFAEKGSAPGAAGRVALPVAADDDAHRATAMALVEDTGFDAVDAGALATSWRQQPGAPAYCTDLTAAELLPALAAAEASRSPLRRDLVGEVVTERAEAGGAITGDYLLALNRAVY</sequence>
<dbReference type="Proteomes" id="UP000000322">
    <property type="component" value="Chromosome"/>
</dbReference>
<keyword evidence="3" id="KW-1185">Reference proteome</keyword>
<dbReference type="eggNOG" id="COG2085">
    <property type="taxonomic scope" value="Bacteria"/>
</dbReference>
<feature type="domain" description="Pyrroline-5-carboxylate reductase catalytic N-terminal" evidence="1">
    <location>
        <begin position="2"/>
        <end position="92"/>
    </location>
</feature>